<dbReference type="PROSITE" id="PS50004">
    <property type="entry name" value="C2"/>
    <property type="match status" value="1"/>
</dbReference>
<evidence type="ECO:0000313" key="14">
    <source>
        <dbReference type="Proteomes" id="UP001418222"/>
    </source>
</evidence>
<evidence type="ECO:0000256" key="5">
    <source>
        <dbReference type="ARBA" id="ARBA00022682"/>
    </source>
</evidence>
<evidence type="ECO:0000256" key="1">
    <source>
        <dbReference type="ARBA" id="ARBA00004123"/>
    </source>
</evidence>
<evidence type="ECO:0000256" key="4">
    <source>
        <dbReference type="ARBA" id="ARBA00022475"/>
    </source>
</evidence>
<dbReference type="InterPro" id="IPR044562">
    <property type="entry name" value="CAR1-11"/>
</dbReference>
<comment type="caution">
    <text evidence="13">The sequence shown here is derived from an EMBL/GenBank/DDBJ whole genome shotgun (WGS) entry which is preliminary data.</text>
</comment>
<evidence type="ECO:0000256" key="8">
    <source>
        <dbReference type="ARBA" id="ARBA00023121"/>
    </source>
</evidence>
<keyword evidence="7" id="KW-0106">Calcium</keyword>
<dbReference type="SUPFAM" id="SSF49562">
    <property type="entry name" value="C2 domain (Calcium/lipid-binding domain, CaLB)"/>
    <property type="match status" value="1"/>
</dbReference>
<evidence type="ECO:0000256" key="6">
    <source>
        <dbReference type="ARBA" id="ARBA00022723"/>
    </source>
</evidence>
<organism evidence="13 14">
    <name type="scientific">Platanthera zijinensis</name>
    <dbReference type="NCBI Taxonomy" id="2320716"/>
    <lineage>
        <taxon>Eukaryota</taxon>
        <taxon>Viridiplantae</taxon>
        <taxon>Streptophyta</taxon>
        <taxon>Embryophyta</taxon>
        <taxon>Tracheophyta</taxon>
        <taxon>Spermatophyta</taxon>
        <taxon>Magnoliopsida</taxon>
        <taxon>Liliopsida</taxon>
        <taxon>Asparagales</taxon>
        <taxon>Orchidaceae</taxon>
        <taxon>Orchidoideae</taxon>
        <taxon>Orchideae</taxon>
        <taxon>Orchidinae</taxon>
        <taxon>Platanthera</taxon>
    </lineage>
</organism>
<evidence type="ECO:0000256" key="9">
    <source>
        <dbReference type="ARBA" id="ARBA00023136"/>
    </source>
</evidence>
<evidence type="ECO:0000256" key="3">
    <source>
        <dbReference type="ARBA" id="ARBA00022468"/>
    </source>
</evidence>
<comment type="similarity">
    <text evidence="11">Belongs to the plant CAR protein family.</text>
</comment>
<dbReference type="GO" id="GO:0005096">
    <property type="term" value="F:GTPase activator activity"/>
    <property type="evidence" value="ECO:0007669"/>
    <property type="project" value="UniProtKB-KW"/>
</dbReference>
<keyword evidence="9" id="KW-0472">Membrane</keyword>
<dbReference type="GO" id="GO:0005634">
    <property type="term" value="C:nucleus"/>
    <property type="evidence" value="ECO:0007669"/>
    <property type="project" value="UniProtKB-SubCell"/>
</dbReference>
<dbReference type="InterPro" id="IPR035892">
    <property type="entry name" value="C2_domain_sf"/>
</dbReference>
<dbReference type="GO" id="GO:0046872">
    <property type="term" value="F:metal ion binding"/>
    <property type="evidence" value="ECO:0007669"/>
    <property type="project" value="UniProtKB-KW"/>
</dbReference>
<dbReference type="InterPro" id="IPR000008">
    <property type="entry name" value="C2_dom"/>
</dbReference>
<keyword evidence="14" id="KW-1185">Reference proteome</keyword>
<accession>A0AAP0GDC6</accession>
<dbReference type="GO" id="GO:0009738">
    <property type="term" value="P:abscisic acid-activated signaling pathway"/>
    <property type="evidence" value="ECO:0007669"/>
    <property type="project" value="UniProtKB-KW"/>
</dbReference>
<evidence type="ECO:0000256" key="2">
    <source>
        <dbReference type="ARBA" id="ARBA00004236"/>
    </source>
</evidence>
<dbReference type="GO" id="GO:0005886">
    <property type="term" value="C:plasma membrane"/>
    <property type="evidence" value="ECO:0007669"/>
    <property type="project" value="UniProtKB-SubCell"/>
</dbReference>
<keyword evidence="3" id="KW-0343">GTPase activation</keyword>
<name>A0AAP0GDC6_9ASPA</name>
<evidence type="ECO:0000256" key="11">
    <source>
        <dbReference type="ARBA" id="ARBA00024037"/>
    </source>
</evidence>
<dbReference type="PANTHER" id="PTHR45933:SF11">
    <property type="entry name" value="PROTEIN C2-DOMAIN ABA-RELATED 1"/>
    <property type="match status" value="1"/>
</dbReference>
<dbReference type="Pfam" id="PF00168">
    <property type="entry name" value="C2"/>
    <property type="match status" value="1"/>
</dbReference>
<feature type="domain" description="C2" evidence="12">
    <location>
        <begin position="1"/>
        <end position="104"/>
    </location>
</feature>
<protein>
    <submittedName>
        <fullName evidence="13">ADP-ribosylation factor GTPase-activating protein AGD11</fullName>
    </submittedName>
</protein>
<proteinExistence type="inferred from homology"/>
<comment type="subcellular location">
    <subcellularLocation>
        <location evidence="2">Cell membrane</location>
    </subcellularLocation>
    <subcellularLocation>
        <location evidence="1">Nucleus</location>
    </subcellularLocation>
</comment>
<evidence type="ECO:0000259" key="12">
    <source>
        <dbReference type="PROSITE" id="PS50004"/>
    </source>
</evidence>
<dbReference type="GO" id="GO:0008289">
    <property type="term" value="F:lipid binding"/>
    <property type="evidence" value="ECO:0007669"/>
    <property type="project" value="UniProtKB-KW"/>
</dbReference>
<reference evidence="13 14" key="1">
    <citation type="journal article" date="2022" name="Nat. Plants">
        <title>Genomes of leafy and leafless Platanthera orchids illuminate the evolution of mycoheterotrophy.</title>
        <authorList>
            <person name="Li M.H."/>
            <person name="Liu K.W."/>
            <person name="Li Z."/>
            <person name="Lu H.C."/>
            <person name="Ye Q.L."/>
            <person name="Zhang D."/>
            <person name="Wang J.Y."/>
            <person name="Li Y.F."/>
            <person name="Zhong Z.M."/>
            <person name="Liu X."/>
            <person name="Yu X."/>
            <person name="Liu D.K."/>
            <person name="Tu X.D."/>
            <person name="Liu B."/>
            <person name="Hao Y."/>
            <person name="Liao X.Y."/>
            <person name="Jiang Y.T."/>
            <person name="Sun W.H."/>
            <person name="Chen J."/>
            <person name="Chen Y.Q."/>
            <person name="Ai Y."/>
            <person name="Zhai J.W."/>
            <person name="Wu S.S."/>
            <person name="Zhou Z."/>
            <person name="Hsiao Y.Y."/>
            <person name="Wu W.L."/>
            <person name="Chen Y.Y."/>
            <person name="Lin Y.F."/>
            <person name="Hsu J.L."/>
            <person name="Li C.Y."/>
            <person name="Wang Z.W."/>
            <person name="Zhao X."/>
            <person name="Zhong W.Y."/>
            <person name="Ma X.K."/>
            <person name="Ma L."/>
            <person name="Huang J."/>
            <person name="Chen G.Z."/>
            <person name="Huang M.Z."/>
            <person name="Huang L."/>
            <person name="Peng D.H."/>
            <person name="Luo Y.B."/>
            <person name="Zou S.Q."/>
            <person name="Chen S.P."/>
            <person name="Lan S."/>
            <person name="Tsai W.C."/>
            <person name="Van de Peer Y."/>
            <person name="Liu Z.J."/>
        </authorList>
    </citation>
    <scope>NUCLEOTIDE SEQUENCE [LARGE SCALE GENOMIC DNA]</scope>
    <source>
        <strain evidence="13">Lor287</strain>
    </source>
</reference>
<keyword evidence="5" id="KW-0938">Abscisic acid signaling pathway</keyword>
<dbReference type="Proteomes" id="UP001418222">
    <property type="component" value="Unassembled WGS sequence"/>
</dbReference>
<keyword evidence="10" id="KW-0539">Nucleus</keyword>
<gene>
    <name evidence="13" type="primary">AGD11</name>
    <name evidence="13" type="ORF">KSP39_PZI002972</name>
</gene>
<evidence type="ECO:0000313" key="13">
    <source>
        <dbReference type="EMBL" id="KAK8952314.1"/>
    </source>
</evidence>
<dbReference type="PANTHER" id="PTHR45933">
    <property type="entry name" value="PROTEIN C2-DOMAIN ABA-RELATED 4"/>
    <property type="match status" value="1"/>
</dbReference>
<keyword evidence="4" id="KW-1003">Cell membrane</keyword>
<dbReference type="AlphaFoldDB" id="A0AAP0GDC6"/>
<dbReference type="Gene3D" id="2.60.40.150">
    <property type="entry name" value="C2 domain"/>
    <property type="match status" value="1"/>
</dbReference>
<evidence type="ECO:0000256" key="7">
    <source>
        <dbReference type="ARBA" id="ARBA00022837"/>
    </source>
</evidence>
<sequence>MDGLLGLLRVRVLRGVDLAVRDLKSSDPYVVLQMGKQKLRTRVIKKSLNPEWNEELTLSVEDPTLPIKLKVYDRDRFSFDDPMGDAEFDIHPFFLAVKTMMNSSPPPASSSSGLVGSVVIKQLLPNRRNCLAEESSIRADEHGTILQDMFLRLRNVECGEIQLQLQWIHLPPSKSLGRPSPPN</sequence>
<dbReference type="EMBL" id="JBBWWQ010000003">
    <property type="protein sequence ID" value="KAK8952314.1"/>
    <property type="molecule type" value="Genomic_DNA"/>
</dbReference>
<dbReference type="SMART" id="SM00239">
    <property type="entry name" value="C2"/>
    <property type="match status" value="1"/>
</dbReference>
<evidence type="ECO:0000256" key="10">
    <source>
        <dbReference type="ARBA" id="ARBA00023242"/>
    </source>
</evidence>
<keyword evidence="6" id="KW-0479">Metal-binding</keyword>
<keyword evidence="8" id="KW-0446">Lipid-binding</keyword>